<feature type="region of interest" description="Disordered" evidence="1">
    <location>
        <begin position="38"/>
        <end position="107"/>
    </location>
</feature>
<dbReference type="EMBL" id="ML120418">
    <property type="protein sequence ID" value="RPA96070.1"/>
    <property type="molecule type" value="Genomic_DNA"/>
</dbReference>
<reference evidence="2 3" key="1">
    <citation type="journal article" date="2018" name="Nat. Ecol. Evol.">
        <title>Pezizomycetes genomes reveal the molecular basis of ectomycorrhizal truffle lifestyle.</title>
        <authorList>
            <person name="Murat C."/>
            <person name="Payen T."/>
            <person name="Noel B."/>
            <person name="Kuo A."/>
            <person name="Morin E."/>
            <person name="Chen J."/>
            <person name="Kohler A."/>
            <person name="Krizsan K."/>
            <person name="Balestrini R."/>
            <person name="Da Silva C."/>
            <person name="Montanini B."/>
            <person name="Hainaut M."/>
            <person name="Levati E."/>
            <person name="Barry K.W."/>
            <person name="Belfiori B."/>
            <person name="Cichocki N."/>
            <person name="Clum A."/>
            <person name="Dockter R.B."/>
            <person name="Fauchery L."/>
            <person name="Guy J."/>
            <person name="Iotti M."/>
            <person name="Le Tacon F."/>
            <person name="Lindquist E.A."/>
            <person name="Lipzen A."/>
            <person name="Malagnac F."/>
            <person name="Mello A."/>
            <person name="Molinier V."/>
            <person name="Miyauchi S."/>
            <person name="Poulain J."/>
            <person name="Riccioni C."/>
            <person name="Rubini A."/>
            <person name="Sitrit Y."/>
            <person name="Splivallo R."/>
            <person name="Traeger S."/>
            <person name="Wang M."/>
            <person name="Zifcakova L."/>
            <person name="Wipf D."/>
            <person name="Zambonelli A."/>
            <person name="Paolocci F."/>
            <person name="Nowrousian M."/>
            <person name="Ottonello S."/>
            <person name="Baldrian P."/>
            <person name="Spatafora J.W."/>
            <person name="Henrissat B."/>
            <person name="Nagy L.G."/>
            <person name="Aury J.M."/>
            <person name="Wincker P."/>
            <person name="Grigoriev I.V."/>
            <person name="Bonfante P."/>
            <person name="Martin F.M."/>
        </authorList>
    </citation>
    <scope>NUCLEOTIDE SEQUENCE [LARGE SCALE GENOMIC DNA]</scope>
    <source>
        <strain evidence="2 3">120613-1</strain>
    </source>
</reference>
<name>A0A3N4JI47_9PEZI</name>
<dbReference type="AlphaFoldDB" id="A0A3N4JI47"/>
<feature type="compositionally biased region" description="Basic and acidic residues" evidence="1">
    <location>
        <begin position="94"/>
        <end position="107"/>
    </location>
</feature>
<gene>
    <name evidence="2" type="ORF">L873DRAFT_1262150</name>
</gene>
<keyword evidence="3" id="KW-1185">Reference proteome</keyword>
<evidence type="ECO:0000313" key="2">
    <source>
        <dbReference type="EMBL" id="RPA96070.1"/>
    </source>
</evidence>
<evidence type="ECO:0000313" key="3">
    <source>
        <dbReference type="Proteomes" id="UP000276215"/>
    </source>
</evidence>
<protein>
    <submittedName>
        <fullName evidence="2">Uncharacterized protein</fullName>
    </submittedName>
</protein>
<accession>A0A3N4JI47</accession>
<organism evidence="2 3">
    <name type="scientific">Choiromyces venosus 120613-1</name>
    <dbReference type="NCBI Taxonomy" id="1336337"/>
    <lineage>
        <taxon>Eukaryota</taxon>
        <taxon>Fungi</taxon>
        <taxon>Dikarya</taxon>
        <taxon>Ascomycota</taxon>
        <taxon>Pezizomycotina</taxon>
        <taxon>Pezizomycetes</taxon>
        <taxon>Pezizales</taxon>
        <taxon>Tuberaceae</taxon>
        <taxon>Choiromyces</taxon>
    </lineage>
</organism>
<sequence>MNMNTLRYPKLHSIESKLTAMGHTIWYIETTVKNHKTKINNNSTRMKDNQNQGIGTSSSQNSNEKVKKGEANKKKKRKKKEKMENVTMEIMENSELKVEKTPSIKEY</sequence>
<proteinExistence type="predicted"/>
<feature type="compositionally biased region" description="Polar residues" evidence="1">
    <location>
        <begin position="39"/>
        <end position="63"/>
    </location>
</feature>
<evidence type="ECO:0000256" key="1">
    <source>
        <dbReference type="SAM" id="MobiDB-lite"/>
    </source>
</evidence>
<dbReference type="Proteomes" id="UP000276215">
    <property type="component" value="Unassembled WGS sequence"/>
</dbReference>